<proteinExistence type="predicted"/>
<comment type="caution">
    <text evidence="1">The sequence shown here is derived from an EMBL/GenBank/DDBJ whole genome shotgun (WGS) entry which is preliminary data.</text>
</comment>
<sequence>MSWYWTRRDGVRTAVGIPDDEDRLVTAYGPSLKPPFLPMCGLPCAPRPPLFPHSGGGSLRCSPLLEPGCLKLNLLAHLIFYVLHMFIYVMRDPYAEQGDHRGVFTNTSRCAMSS</sequence>
<accession>A0A428NJW7</accession>
<organism evidence="1 2">
    <name type="scientific">Fusarium floridanum</name>
    <dbReference type="NCBI Taxonomy" id="1325733"/>
    <lineage>
        <taxon>Eukaryota</taxon>
        <taxon>Fungi</taxon>
        <taxon>Dikarya</taxon>
        <taxon>Ascomycota</taxon>
        <taxon>Pezizomycotina</taxon>
        <taxon>Sordariomycetes</taxon>
        <taxon>Hypocreomycetidae</taxon>
        <taxon>Hypocreales</taxon>
        <taxon>Nectriaceae</taxon>
        <taxon>Fusarium</taxon>
        <taxon>Fusarium solani species complex</taxon>
    </lineage>
</organism>
<reference evidence="1 2" key="1">
    <citation type="submission" date="2017-06" db="EMBL/GenBank/DDBJ databases">
        <title>Comparative genomic analysis of Ambrosia Fusariam Clade fungi.</title>
        <authorList>
            <person name="Stajich J.E."/>
            <person name="Carrillo J."/>
            <person name="Kijimoto T."/>
            <person name="Eskalen A."/>
            <person name="O'Donnell K."/>
            <person name="Kasson M."/>
        </authorList>
    </citation>
    <scope>NUCLEOTIDE SEQUENCE [LARGE SCALE GENOMIC DNA]</scope>
    <source>
        <strain evidence="1 2">NRRL62606</strain>
    </source>
</reference>
<gene>
    <name evidence="1" type="ORF">CEP51_016620</name>
</gene>
<dbReference type="EMBL" id="NKCL01001268">
    <property type="protein sequence ID" value="RSL41098.1"/>
    <property type="molecule type" value="Genomic_DNA"/>
</dbReference>
<evidence type="ECO:0000313" key="2">
    <source>
        <dbReference type="Proteomes" id="UP000287972"/>
    </source>
</evidence>
<name>A0A428NJW7_9HYPO</name>
<dbReference type="Proteomes" id="UP000287972">
    <property type="component" value="Unassembled WGS sequence"/>
</dbReference>
<protein>
    <submittedName>
        <fullName evidence="1">Uncharacterized protein</fullName>
    </submittedName>
</protein>
<keyword evidence="2" id="KW-1185">Reference proteome</keyword>
<dbReference type="AlphaFoldDB" id="A0A428NJW7"/>
<evidence type="ECO:0000313" key="1">
    <source>
        <dbReference type="EMBL" id="RSL41098.1"/>
    </source>
</evidence>